<dbReference type="OrthoDB" id="7827693at2"/>
<dbReference type="KEGG" id="ccun:CCUN_0424"/>
<dbReference type="eggNOG" id="COG1192">
    <property type="taxonomic scope" value="Bacteria"/>
</dbReference>
<sequence length="186" mass="21208">MIISVINKKGGVGKTSFSFSIAKDLDLFLQSNDSSIIEQIYPNKAKISASPQLLDNCVFDFGGFVDRGILDIIKESDFVIVPCTTIYNSILRTIETILEIKKVNLNIIVLITDWTSENDKIYTLEMLESNFTDLDFYFFKRSKILENSMKTGASFKELTEESGLTRMSYAVFYKEYQRLLNTLKGN</sequence>
<dbReference type="InterPro" id="IPR027417">
    <property type="entry name" value="P-loop_NTPase"/>
</dbReference>
<proteinExistence type="predicted"/>
<dbReference type="AlphaFoldDB" id="A0A1W6BVH1"/>
<dbReference type="Gene3D" id="3.40.50.300">
    <property type="entry name" value="P-loop containing nucleotide triphosphate hydrolases"/>
    <property type="match status" value="1"/>
</dbReference>
<dbReference type="RefSeq" id="WP_027305616.1">
    <property type="nucleotide sequence ID" value="NZ_CP020867.1"/>
</dbReference>
<dbReference type="STRING" id="1121267.CCUN_0424"/>
<gene>
    <name evidence="1" type="ORF">CCUN_0424</name>
</gene>
<evidence type="ECO:0008006" key="3">
    <source>
        <dbReference type="Google" id="ProtNLM"/>
    </source>
</evidence>
<name>A0A1W6BVH1_9BACT</name>
<organism evidence="1 2">
    <name type="scientific">Campylobacter cuniculorum DSM 23162 = LMG 24588</name>
    <dbReference type="NCBI Taxonomy" id="1121267"/>
    <lineage>
        <taxon>Bacteria</taxon>
        <taxon>Pseudomonadati</taxon>
        <taxon>Campylobacterota</taxon>
        <taxon>Epsilonproteobacteria</taxon>
        <taxon>Campylobacterales</taxon>
        <taxon>Campylobacteraceae</taxon>
        <taxon>Campylobacter</taxon>
    </lineage>
</organism>
<evidence type="ECO:0000313" key="2">
    <source>
        <dbReference type="Proteomes" id="UP000192902"/>
    </source>
</evidence>
<dbReference type="Proteomes" id="UP000192902">
    <property type="component" value="Chromosome"/>
</dbReference>
<evidence type="ECO:0000313" key="1">
    <source>
        <dbReference type="EMBL" id="ARJ56074.1"/>
    </source>
</evidence>
<dbReference type="EMBL" id="CP020867">
    <property type="protein sequence ID" value="ARJ56074.1"/>
    <property type="molecule type" value="Genomic_DNA"/>
</dbReference>
<accession>A0A1W6BVH1</accession>
<protein>
    <recommendedName>
        <fullName evidence="3">ParA family protein</fullName>
    </recommendedName>
</protein>
<reference evidence="1 2" key="1">
    <citation type="submission" date="2017-04" db="EMBL/GenBank/DDBJ databases">
        <title>Complete genome sequence of the Campylobacter cuniculorum type strain LMG24588.</title>
        <authorList>
            <person name="Miller W.G."/>
            <person name="Yee E."/>
            <person name="Revez J."/>
            <person name="Bono J.L."/>
            <person name="Rossi M."/>
        </authorList>
    </citation>
    <scope>NUCLEOTIDE SEQUENCE [LARGE SCALE GENOMIC DNA]</scope>
    <source>
        <strain evidence="1 2">LMG 24588</strain>
    </source>
</reference>
<dbReference type="SUPFAM" id="SSF52540">
    <property type="entry name" value="P-loop containing nucleoside triphosphate hydrolases"/>
    <property type="match status" value="1"/>
</dbReference>